<name>A0ABT5V8T2_9BACI</name>
<dbReference type="PANTHER" id="PTHR10819:SF3">
    <property type="entry name" value="PHOSPHOTRIESTERASE-RELATED PROTEIN"/>
    <property type="match status" value="1"/>
</dbReference>
<evidence type="ECO:0000256" key="3">
    <source>
        <dbReference type="PROSITE-ProRule" id="PRU00679"/>
    </source>
</evidence>
<evidence type="ECO:0000313" key="5">
    <source>
        <dbReference type="Proteomes" id="UP001148125"/>
    </source>
</evidence>
<gene>
    <name evidence="4" type="ORF">N7Z68_00595</name>
</gene>
<dbReference type="PIRSF" id="PIRSF016839">
    <property type="entry name" value="PhP"/>
    <property type="match status" value="1"/>
</dbReference>
<dbReference type="SUPFAM" id="SSF51556">
    <property type="entry name" value="Metallo-dependent hydrolases"/>
    <property type="match status" value="1"/>
</dbReference>
<evidence type="ECO:0000256" key="2">
    <source>
        <dbReference type="ARBA" id="ARBA00022801"/>
    </source>
</evidence>
<evidence type="ECO:0000256" key="1">
    <source>
        <dbReference type="ARBA" id="ARBA00022723"/>
    </source>
</evidence>
<keyword evidence="1" id="KW-0479">Metal-binding</keyword>
<dbReference type="Pfam" id="PF02126">
    <property type="entry name" value="PTE"/>
    <property type="match status" value="1"/>
</dbReference>
<dbReference type="EMBL" id="JAOTPO010000001">
    <property type="protein sequence ID" value="MDE5411878.1"/>
    <property type="molecule type" value="Genomic_DNA"/>
</dbReference>
<dbReference type="Proteomes" id="UP001148125">
    <property type="component" value="Unassembled WGS sequence"/>
</dbReference>
<dbReference type="PANTHER" id="PTHR10819">
    <property type="entry name" value="PHOSPHOTRIESTERASE-RELATED"/>
    <property type="match status" value="1"/>
</dbReference>
<organism evidence="4 5">
    <name type="scientific">Alkalihalobacterium chitinilyticum</name>
    <dbReference type="NCBI Taxonomy" id="2980103"/>
    <lineage>
        <taxon>Bacteria</taxon>
        <taxon>Bacillati</taxon>
        <taxon>Bacillota</taxon>
        <taxon>Bacilli</taxon>
        <taxon>Bacillales</taxon>
        <taxon>Bacillaceae</taxon>
        <taxon>Alkalihalobacterium</taxon>
    </lineage>
</organism>
<dbReference type="Gene3D" id="3.20.20.140">
    <property type="entry name" value="Metal-dependent hydrolases"/>
    <property type="match status" value="1"/>
</dbReference>
<evidence type="ECO:0000313" key="4">
    <source>
        <dbReference type="EMBL" id="MDE5411878.1"/>
    </source>
</evidence>
<dbReference type="PROSITE" id="PS51347">
    <property type="entry name" value="PHOSPHOTRIESTERASE_2"/>
    <property type="match status" value="1"/>
</dbReference>
<feature type="modified residue" description="N6-carboxylysine" evidence="3">
    <location>
        <position position="144"/>
    </location>
</feature>
<comment type="caution">
    <text evidence="4">The sequence shown here is derived from an EMBL/GenBank/DDBJ whole genome shotgun (WGS) entry which is preliminary data.</text>
</comment>
<reference evidence="4" key="1">
    <citation type="submission" date="2024-05" db="EMBL/GenBank/DDBJ databases">
        <title>Alkalihalobacillus sp. strain MEB203 novel alkaliphilic bacterium from Lonar Lake, India.</title>
        <authorList>
            <person name="Joshi A."/>
            <person name="Thite S."/>
            <person name="Mengade P."/>
        </authorList>
    </citation>
    <scope>NUCLEOTIDE SEQUENCE</scope>
    <source>
        <strain evidence="4">MEB 203</strain>
    </source>
</reference>
<comment type="similarity">
    <text evidence="3">Belongs to the metallo-dependent hydrolases superfamily. Phosphotriesterase family.</text>
</comment>
<keyword evidence="2" id="KW-0378">Hydrolase</keyword>
<sequence>MSKTVNTVLGPVAVEDLGKTLMHEHFFFGYPGFYGNSLYPVDKDEILRASIETASKVKAHGVKTIVDATPNDTGRDPELLKLIAEKTGLNIICSTGYYYEGEGAPAYFKFKQALGTAEEEIYEMYMRELTEGIGDTGIKAGVIKLGSGKDRITEYERMFFKVAAKVQQETGVTIITHTQEGTMGPEQAELLVSEGADPKRILIGHMDGNTDLRYHIRTLEHGVYVGFDRFGIQGFVGAPMDSDRIGVLLGLIGAGYAEQLMMSHDKVNVWLGKSPEFPAELGSLVTNWHMTHIFENIIPVLKERGVSEDQINTILVQNPKQIFGGNEA</sequence>
<accession>A0ABT5V8T2</accession>
<dbReference type="CDD" id="cd00530">
    <property type="entry name" value="PTE"/>
    <property type="match status" value="1"/>
</dbReference>
<dbReference type="InterPro" id="IPR032466">
    <property type="entry name" value="Metal_Hydrolase"/>
</dbReference>
<dbReference type="InterPro" id="IPR001559">
    <property type="entry name" value="Phosphotriesterase"/>
</dbReference>
<protein>
    <submittedName>
        <fullName evidence="4">Phosphotriesterase-related protein</fullName>
    </submittedName>
</protein>
<dbReference type="RefSeq" id="WP_275116513.1">
    <property type="nucleotide sequence ID" value="NZ_JAOTPO010000001.1"/>
</dbReference>
<keyword evidence="5" id="KW-1185">Reference proteome</keyword>
<proteinExistence type="inferred from homology"/>